<sequence length="93" mass="10017">MFQNRTTGTGGLPVSDPLAPLSFTTWSFTGYADATQKVGSTVYSTRRVPYTVAYYATYGIVPMSIPVSPEHHTDGSHFTGVTSANNTENHNGK</sequence>
<proteinExistence type="predicted"/>
<dbReference type="Proteomes" id="UP001162480">
    <property type="component" value="Chromosome 2"/>
</dbReference>
<dbReference type="AlphaFoldDB" id="A0AA36EXX4"/>
<dbReference type="EMBL" id="OX597815">
    <property type="protein sequence ID" value="CAI9718341.1"/>
    <property type="molecule type" value="Genomic_DNA"/>
</dbReference>
<keyword evidence="3" id="KW-1185">Reference proteome</keyword>
<name>A0AA36EXX4_OCTVU</name>
<protein>
    <submittedName>
        <fullName evidence="2">Uncharacterized protein</fullName>
    </submittedName>
</protein>
<accession>A0AA36EXX4</accession>
<organism evidence="2 3">
    <name type="scientific">Octopus vulgaris</name>
    <name type="common">Common octopus</name>
    <dbReference type="NCBI Taxonomy" id="6645"/>
    <lineage>
        <taxon>Eukaryota</taxon>
        <taxon>Metazoa</taxon>
        <taxon>Spiralia</taxon>
        <taxon>Lophotrochozoa</taxon>
        <taxon>Mollusca</taxon>
        <taxon>Cephalopoda</taxon>
        <taxon>Coleoidea</taxon>
        <taxon>Octopodiformes</taxon>
        <taxon>Octopoda</taxon>
        <taxon>Incirrata</taxon>
        <taxon>Octopodidae</taxon>
        <taxon>Octopus</taxon>
    </lineage>
</organism>
<evidence type="ECO:0000256" key="1">
    <source>
        <dbReference type="SAM" id="MobiDB-lite"/>
    </source>
</evidence>
<feature type="region of interest" description="Disordered" evidence="1">
    <location>
        <begin position="69"/>
        <end position="93"/>
    </location>
</feature>
<evidence type="ECO:0000313" key="3">
    <source>
        <dbReference type="Proteomes" id="UP001162480"/>
    </source>
</evidence>
<feature type="compositionally biased region" description="Polar residues" evidence="1">
    <location>
        <begin position="79"/>
        <end position="93"/>
    </location>
</feature>
<gene>
    <name evidence="2" type="ORF">OCTVUL_1B016000</name>
</gene>
<reference evidence="2" key="1">
    <citation type="submission" date="2023-08" db="EMBL/GenBank/DDBJ databases">
        <authorList>
            <person name="Alioto T."/>
            <person name="Alioto T."/>
            <person name="Gomez Garrido J."/>
        </authorList>
    </citation>
    <scope>NUCLEOTIDE SEQUENCE</scope>
</reference>
<evidence type="ECO:0000313" key="2">
    <source>
        <dbReference type="EMBL" id="CAI9718341.1"/>
    </source>
</evidence>